<dbReference type="InterPro" id="IPR005149">
    <property type="entry name" value="Tscrpt_reg_PadR_N"/>
</dbReference>
<feature type="domain" description="Transcription regulator PadR N-terminal" evidence="1">
    <location>
        <begin position="25"/>
        <end position="96"/>
    </location>
</feature>
<dbReference type="PANTHER" id="PTHR33169:SF14">
    <property type="entry name" value="TRANSCRIPTIONAL REGULATOR RV3488"/>
    <property type="match status" value="1"/>
</dbReference>
<dbReference type="InterPro" id="IPR036390">
    <property type="entry name" value="WH_DNA-bd_sf"/>
</dbReference>
<evidence type="ECO:0000259" key="1">
    <source>
        <dbReference type="Pfam" id="PF03551"/>
    </source>
</evidence>
<dbReference type="Gene3D" id="1.10.10.10">
    <property type="entry name" value="Winged helix-like DNA-binding domain superfamily/Winged helix DNA-binding domain"/>
    <property type="match status" value="1"/>
</dbReference>
<protein>
    <recommendedName>
        <fullName evidence="1">Transcription regulator PadR N-terminal domain-containing protein</fullName>
    </recommendedName>
</protein>
<comment type="caution">
    <text evidence="2">The sequence shown here is derived from an EMBL/GenBank/DDBJ whole genome shotgun (WGS) entry which is preliminary data.</text>
</comment>
<accession>A0ABX1VJC2</accession>
<dbReference type="RefSeq" id="WP_171189238.1">
    <property type="nucleotide sequence ID" value="NZ_WTPX01000141.1"/>
</dbReference>
<dbReference type="InterPro" id="IPR036388">
    <property type="entry name" value="WH-like_DNA-bd_sf"/>
</dbReference>
<proteinExistence type="predicted"/>
<evidence type="ECO:0000313" key="3">
    <source>
        <dbReference type="Proteomes" id="UP000609651"/>
    </source>
</evidence>
<dbReference type="SUPFAM" id="SSF46785">
    <property type="entry name" value="Winged helix' DNA-binding domain"/>
    <property type="match status" value="1"/>
</dbReference>
<gene>
    <name evidence="2" type="ORF">LzC2_34340</name>
</gene>
<dbReference type="EMBL" id="WTPX01000141">
    <property type="protein sequence ID" value="NNJ27332.1"/>
    <property type="molecule type" value="Genomic_DNA"/>
</dbReference>
<sequence>MAASNPPPDRLAPDLVRGSLDLMALATLSEGAAYGLAVQQRLRTASGGMVEANPGTLYPLLHRLEADGLIAADWRVEEGRRRKWYTLTAAGRRRLTDRAAQWYAYAETVRGLLEPAVGPPVPTLKPA</sequence>
<keyword evidence="3" id="KW-1185">Reference proteome</keyword>
<reference evidence="2 3" key="1">
    <citation type="journal article" date="2020" name="Syst. Appl. Microbiol.">
        <title>Alienimonas chondri sp. nov., a novel planctomycete isolated from the biofilm of the red alga Chondrus crispus.</title>
        <authorList>
            <person name="Vitorino I."/>
            <person name="Albuquerque L."/>
            <person name="Wiegand S."/>
            <person name="Kallscheuer N."/>
            <person name="da Costa M.S."/>
            <person name="Lobo-da-Cunha A."/>
            <person name="Jogler C."/>
            <person name="Lage O.M."/>
        </authorList>
    </citation>
    <scope>NUCLEOTIDE SEQUENCE [LARGE SCALE GENOMIC DNA]</scope>
    <source>
        <strain evidence="2 3">LzC2</strain>
    </source>
</reference>
<dbReference type="PANTHER" id="PTHR33169">
    <property type="entry name" value="PADR-FAMILY TRANSCRIPTIONAL REGULATOR"/>
    <property type="match status" value="1"/>
</dbReference>
<dbReference type="Pfam" id="PF03551">
    <property type="entry name" value="PadR"/>
    <property type="match status" value="1"/>
</dbReference>
<name>A0ABX1VJC2_9PLAN</name>
<evidence type="ECO:0000313" key="2">
    <source>
        <dbReference type="EMBL" id="NNJ27332.1"/>
    </source>
</evidence>
<dbReference type="InterPro" id="IPR052509">
    <property type="entry name" value="Metal_resp_DNA-bind_regulator"/>
</dbReference>
<organism evidence="2 3">
    <name type="scientific">Alienimonas chondri</name>
    <dbReference type="NCBI Taxonomy" id="2681879"/>
    <lineage>
        <taxon>Bacteria</taxon>
        <taxon>Pseudomonadati</taxon>
        <taxon>Planctomycetota</taxon>
        <taxon>Planctomycetia</taxon>
        <taxon>Planctomycetales</taxon>
        <taxon>Planctomycetaceae</taxon>
        <taxon>Alienimonas</taxon>
    </lineage>
</organism>
<dbReference type="Proteomes" id="UP000609651">
    <property type="component" value="Unassembled WGS sequence"/>
</dbReference>